<dbReference type="EMBL" id="JAGKQM010000003">
    <property type="protein sequence ID" value="KAH0933997.1"/>
    <property type="molecule type" value="Genomic_DNA"/>
</dbReference>
<feature type="compositionally biased region" description="Basic and acidic residues" evidence="2">
    <location>
        <begin position="89"/>
        <end position="100"/>
    </location>
</feature>
<feature type="compositionally biased region" description="Basic and acidic residues" evidence="2">
    <location>
        <begin position="273"/>
        <end position="286"/>
    </location>
</feature>
<accession>A0ABQ8DXS0</accession>
<feature type="domain" description="Myb/SANT-like DNA-binding" evidence="3">
    <location>
        <begin position="128"/>
        <end position="170"/>
    </location>
</feature>
<comment type="caution">
    <text evidence="4">The sequence shown here is derived from an EMBL/GenBank/DDBJ whole genome shotgun (WGS) entry which is preliminary data.</text>
</comment>
<proteinExistence type="predicted"/>
<dbReference type="Gene3D" id="1.10.10.60">
    <property type="entry name" value="Homeodomain-like"/>
    <property type="match status" value="1"/>
</dbReference>
<evidence type="ECO:0000256" key="2">
    <source>
        <dbReference type="SAM" id="MobiDB-lite"/>
    </source>
</evidence>
<dbReference type="Proteomes" id="UP000824890">
    <property type="component" value="Unassembled WGS sequence"/>
</dbReference>
<evidence type="ECO:0000313" key="4">
    <source>
        <dbReference type="EMBL" id="KAH0933997.1"/>
    </source>
</evidence>
<evidence type="ECO:0000313" key="5">
    <source>
        <dbReference type="Proteomes" id="UP000824890"/>
    </source>
</evidence>
<keyword evidence="5" id="KW-1185">Reference proteome</keyword>
<gene>
    <name evidence="4" type="ORF">HID58_011114</name>
</gene>
<reference evidence="4 5" key="1">
    <citation type="submission" date="2021-05" db="EMBL/GenBank/DDBJ databases">
        <title>Genome Assembly of Synthetic Allotetraploid Brassica napus Reveals Homoeologous Exchanges between Subgenomes.</title>
        <authorList>
            <person name="Davis J.T."/>
        </authorList>
    </citation>
    <scope>NUCLEOTIDE SEQUENCE [LARGE SCALE GENOMIC DNA]</scope>
    <source>
        <strain evidence="5">cv. Da-Ae</strain>
        <tissue evidence="4">Seedling</tissue>
    </source>
</reference>
<dbReference type="PANTHER" id="PTHR46327">
    <property type="entry name" value="F16F4.11 PROTEIN-RELATED"/>
    <property type="match status" value="1"/>
</dbReference>
<sequence>KPLHNSNKMEPNGFSAFDPRMLTLETPQNPPNPVQFQHPHPYSTAGDQHPHHQQPLKSLYPRSSKAMQLSPLSGGDDEDRGSGSGSGCHPEDSVGTDGKRRASPWHRMKWTDTMVRLLIMAVYYIGDEAMVEKGFSVSPQQCEDKFNDLNKRYKRVNDILGKGTACRVVENQALLETMDHLTPKLKDEVKKLLNSKHLFFKEMCAYHNSCGHLDQPQASQAPSHHRPEQQSCFHAAEVAEESETAEDSESEMEEEETSKKRRRGEGVSGAVKRMREETARALDDTGKSAWEKREWMRRKALELEERKVGYEWEAVEMEKERVKWMRYRSKKEREMEKAKLENQRRMLETERMVLILRRREIELVELQSLGKRVDPSSATG</sequence>
<feature type="region of interest" description="Disordered" evidence="2">
    <location>
        <begin position="1"/>
        <end position="103"/>
    </location>
</feature>
<feature type="compositionally biased region" description="Acidic residues" evidence="2">
    <location>
        <begin position="238"/>
        <end position="256"/>
    </location>
</feature>
<dbReference type="InterPro" id="IPR044822">
    <property type="entry name" value="Myb_DNA-bind_4"/>
</dbReference>
<name>A0ABQ8DXS0_BRANA</name>
<feature type="coiled-coil region" evidence="1">
    <location>
        <begin position="300"/>
        <end position="357"/>
    </location>
</feature>
<evidence type="ECO:0000259" key="3">
    <source>
        <dbReference type="Pfam" id="PF13837"/>
    </source>
</evidence>
<feature type="region of interest" description="Disordered" evidence="2">
    <location>
        <begin position="236"/>
        <end position="286"/>
    </location>
</feature>
<evidence type="ECO:0000256" key="1">
    <source>
        <dbReference type="SAM" id="Coils"/>
    </source>
</evidence>
<organism evidence="4 5">
    <name type="scientific">Brassica napus</name>
    <name type="common">Rape</name>
    <dbReference type="NCBI Taxonomy" id="3708"/>
    <lineage>
        <taxon>Eukaryota</taxon>
        <taxon>Viridiplantae</taxon>
        <taxon>Streptophyta</taxon>
        <taxon>Embryophyta</taxon>
        <taxon>Tracheophyta</taxon>
        <taxon>Spermatophyta</taxon>
        <taxon>Magnoliopsida</taxon>
        <taxon>eudicotyledons</taxon>
        <taxon>Gunneridae</taxon>
        <taxon>Pentapetalae</taxon>
        <taxon>rosids</taxon>
        <taxon>malvids</taxon>
        <taxon>Brassicales</taxon>
        <taxon>Brassicaceae</taxon>
        <taxon>Brassiceae</taxon>
        <taxon>Brassica</taxon>
    </lineage>
</organism>
<dbReference type="Pfam" id="PF13837">
    <property type="entry name" value="Myb_DNA-bind_4"/>
    <property type="match status" value="1"/>
</dbReference>
<keyword evidence="1" id="KW-0175">Coiled coil</keyword>
<protein>
    <recommendedName>
        <fullName evidence="3">Myb/SANT-like DNA-binding domain-containing protein</fullName>
    </recommendedName>
</protein>
<dbReference type="PANTHER" id="PTHR46327:SF24">
    <property type="entry name" value="MYB_SANT-LIKE DNA-BINDING DOMAIN-CONTAINING PROTEIN"/>
    <property type="match status" value="1"/>
</dbReference>
<feature type="non-terminal residue" evidence="4">
    <location>
        <position position="1"/>
    </location>
</feature>